<dbReference type="Proteomes" id="UP001142648">
    <property type="component" value="Unassembled WGS sequence"/>
</dbReference>
<gene>
    <name evidence="2" type="ORF">N0B51_00060</name>
</gene>
<reference evidence="2" key="1">
    <citation type="submission" date="2022-09" db="EMBL/GenBank/DDBJ databases">
        <title>The genome sequence of Tsuneonella sp. YG55.</title>
        <authorList>
            <person name="Liu Y."/>
        </authorList>
    </citation>
    <scope>NUCLEOTIDE SEQUENCE</scope>
    <source>
        <strain evidence="2">YG55</strain>
    </source>
</reference>
<sequence length="126" mass="14009">MNVNFNPVTAANEPFDPKRDPATRQSHVSIRAFGIEFHSRYGVLAELRMMILAVDTWLSRGLFWHIDKIDFDSKGGSVCATLKQRDDPLDGIARQIASTLKLHLGDRCLSVFVVNHAGTTIAESRG</sequence>
<evidence type="ECO:0000313" key="3">
    <source>
        <dbReference type="Proteomes" id="UP001142648"/>
    </source>
</evidence>
<name>A0A9X2VYU2_9SPHN</name>
<evidence type="ECO:0000313" key="2">
    <source>
        <dbReference type="EMBL" id="MCT2557369.1"/>
    </source>
</evidence>
<keyword evidence="3" id="KW-1185">Reference proteome</keyword>
<dbReference type="EMBL" id="JAOAMV010000001">
    <property type="protein sequence ID" value="MCT2557369.1"/>
    <property type="molecule type" value="Genomic_DNA"/>
</dbReference>
<evidence type="ECO:0000256" key="1">
    <source>
        <dbReference type="SAM" id="MobiDB-lite"/>
    </source>
</evidence>
<comment type="caution">
    <text evidence="2">The sequence shown here is derived from an EMBL/GenBank/DDBJ whole genome shotgun (WGS) entry which is preliminary data.</text>
</comment>
<accession>A0A9X2VYU2</accession>
<organism evidence="2 3">
    <name type="scientific">Tsuneonella litorea</name>
    <dbReference type="NCBI Taxonomy" id="2976475"/>
    <lineage>
        <taxon>Bacteria</taxon>
        <taxon>Pseudomonadati</taxon>
        <taxon>Pseudomonadota</taxon>
        <taxon>Alphaproteobacteria</taxon>
        <taxon>Sphingomonadales</taxon>
        <taxon>Erythrobacteraceae</taxon>
        <taxon>Tsuneonella</taxon>
    </lineage>
</organism>
<dbReference type="AlphaFoldDB" id="A0A9X2VYU2"/>
<feature type="region of interest" description="Disordered" evidence="1">
    <location>
        <begin position="1"/>
        <end position="22"/>
    </location>
</feature>
<proteinExistence type="predicted"/>
<dbReference type="RefSeq" id="WP_259960135.1">
    <property type="nucleotide sequence ID" value="NZ_JAOAMV010000001.1"/>
</dbReference>
<protein>
    <submittedName>
        <fullName evidence="2">Uncharacterized protein</fullName>
    </submittedName>
</protein>